<dbReference type="SMART" id="SM01092">
    <property type="entry name" value="CO_deh_flav_C"/>
    <property type="match status" value="1"/>
</dbReference>
<dbReference type="PANTHER" id="PTHR42659:SF2">
    <property type="entry name" value="XANTHINE DEHYDROGENASE SUBUNIT C-RELATED"/>
    <property type="match status" value="1"/>
</dbReference>
<dbReference type="PROSITE" id="PS51387">
    <property type="entry name" value="FAD_PCMH"/>
    <property type="match status" value="1"/>
</dbReference>
<dbReference type="InterPro" id="IPR036683">
    <property type="entry name" value="CO_DH_flav_C_dom_sf"/>
</dbReference>
<dbReference type="Gene3D" id="3.30.465.10">
    <property type="match status" value="1"/>
</dbReference>
<dbReference type="GO" id="GO:0071949">
    <property type="term" value="F:FAD binding"/>
    <property type="evidence" value="ECO:0007669"/>
    <property type="project" value="InterPro"/>
</dbReference>
<proteinExistence type="predicted"/>
<dbReference type="EMBL" id="CP003360">
    <property type="protein sequence ID" value="AFM24549.1"/>
    <property type="molecule type" value="Genomic_DNA"/>
</dbReference>
<dbReference type="RefSeq" id="WP_014809695.1">
    <property type="nucleotide sequence ID" value="NC_018025.1"/>
</dbReference>
<dbReference type="InterPro" id="IPR002346">
    <property type="entry name" value="Mopterin_DH_FAD-bd"/>
</dbReference>
<dbReference type="GO" id="GO:0016491">
    <property type="term" value="F:oxidoreductase activity"/>
    <property type="evidence" value="ECO:0007669"/>
    <property type="project" value="UniProtKB-KW"/>
</dbReference>
<dbReference type="AlphaFoldDB" id="I4C4Q8"/>
<dbReference type="Proteomes" id="UP000006055">
    <property type="component" value="Chromosome"/>
</dbReference>
<feature type="domain" description="FAD-binding PCMH-type" evidence="4">
    <location>
        <begin position="1"/>
        <end position="219"/>
    </location>
</feature>
<dbReference type="STRING" id="706587.Desti_1841"/>
<evidence type="ECO:0000313" key="5">
    <source>
        <dbReference type="EMBL" id="AFM24549.1"/>
    </source>
</evidence>
<sequence length="342" mass="37197">MRLPAFEYERPGNLQEALELLHTHGANCRILAGGTDLLVRMKQRLTSPTHVISIRALPELDFIKESEDVFRIGAAVRLSDILAYRPIQDRLPGLHEAVRSVGAPSIQHFAGTIGGNLCQDNRCQFFNQSQFFRGARQACNKAGGKTCFAWEGGSDKCHSANQSDTAPVLVAMNAQVVVRSKGSERVFPLAELYSGVGERPFTLSDDEMLVEIQIPTPGSRTGTAFEKLAYRSAIDYAVVSAGALVRIDRDRIVQCNVVIGAVSRAPLAISAVEKILFDRTVGDEHAMDEAGMAARSAAEPFIANNMAQPTEYRSQMVSVMAKRALKKALKRAISGPGLLEAQ</sequence>
<organism evidence="5 6">
    <name type="scientific">Desulfomonile tiedjei (strain ATCC 49306 / DSM 6799 / DCB-1)</name>
    <dbReference type="NCBI Taxonomy" id="706587"/>
    <lineage>
        <taxon>Bacteria</taxon>
        <taxon>Pseudomonadati</taxon>
        <taxon>Thermodesulfobacteriota</taxon>
        <taxon>Desulfomonilia</taxon>
        <taxon>Desulfomonilales</taxon>
        <taxon>Desulfomonilaceae</taxon>
        <taxon>Desulfomonile</taxon>
    </lineage>
</organism>
<dbReference type="EC" id="1.3.7.9" evidence="5"/>
<keyword evidence="2" id="KW-0274">FAD</keyword>
<reference evidence="6" key="1">
    <citation type="submission" date="2012-06" db="EMBL/GenBank/DDBJ databases">
        <title>Complete sequence of chromosome of Desulfomonile tiedjei DSM 6799.</title>
        <authorList>
            <person name="Lucas S."/>
            <person name="Copeland A."/>
            <person name="Lapidus A."/>
            <person name="Glavina del Rio T."/>
            <person name="Dalin E."/>
            <person name="Tice H."/>
            <person name="Bruce D."/>
            <person name="Goodwin L."/>
            <person name="Pitluck S."/>
            <person name="Peters L."/>
            <person name="Ovchinnikova G."/>
            <person name="Zeytun A."/>
            <person name="Lu M."/>
            <person name="Kyrpides N."/>
            <person name="Mavromatis K."/>
            <person name="Ivanova N."/>
            <person name="Brettin T."/>
            <person name="Detter J.C."/>
            <person name="Han C."/>
            <person name="Larimer F."/>
            <person name="Land M."/>
            <person name="Hauser L."/>
            <person name="Markowitz V."/>
            <person name="Cheng J.-F."/>
            <person name="Hugenholtz P."/>
            <person name="Woyke T."/>
            <person name="Wu D."/>
            <person name="Spring S."/>
            <person name="Schroeder M."/>
            <person name="Brambilla E."/>
            <person name="Klenk H.-P."/>
            <person name="Eisen J.A."/>
        </authorList>
    </citation>
    <scope>NUCLEOTIDE SEQUENCE [LARGE SCALE GENOMIC DNA]</scope>
    <source>
        <strain evidence="6">ATCC 49306 / DSM 6799 / DCB-1</strain>
    </source>
</reference>
<dbReference type="SUPFAM" id="SSF55447">
    <property type="entry name" value="CO dehydrogenase flavoprotein C-terminal domain-like"/>
    <property type="match status" value="1"/>
</dbReference>
<dbReference type="KEGG" id="dti:Desti_1841"/>
<dbReference type="InterPro" id="IPR005107">
    <property type="entry name" value="CO_DH_flav_C"/>
</dbReference>
<dbReference type="PANTHER" id="PTHR42659">
    <property type="entry name" value="XANTHINE DEHYDROGENASE SUBUNIT C-RELATED"/>
    <property type="match status" value="1"/>
</dbReference>
<evidence type="ECO:0000313" key="6">
    <source>
        <dbReference type="Proteomes" id="UP000006055"/>
    </source>
</evidence>
<gene>
    <name evidence="5" type="ordered locus">Desti_1841</name>
</gene>
<evidence type="ECO:0000256" key="1">
    <source>
        <dbReference type="ARBA" id="ARBA00022630"/>
    </source>
</evidence>
<dbReference type="Gene3D" id="3.30.390.50">
    <property type="entry name" value="CO dehydrogenase flavoprotein, C-terminal domain"/>
    <property type="match status" value="1"/>
</dbReference>
<evidence type="ECO:0000259" key="4">
    <source>
        <dbReference type="PROSITE" id="PS51387"/>
    </source>
</evidence>
<dbReference type="SUPFAM" id="SSF56176">
    <property type="entry name" value="FAD-binding/transporter-associated domain-like"/>
    <property type="match status" value="1"/>
</dbReference>
<evidence type="ECO:0000256" key="2">
    <source>
        <dbReference type="ARBA" id="ARBA00022827"/>
    </source>
</evidence>
<name>I4C4Q8_DESTA</name>
<keyword evidence="3 5" id="KW-0560">Oxidoreductase</keyword>
<dbReference type="InterPro" id="IPR016166">
    <property type="entry name" value="FAD-bd_PCMH"/>
</dbReference>
<dbReference type="Gene3D" id="3.30.43.10">
    <property type="entry name" value="Uridine Diphospho-n-acetylenolpyruvylglucosamine Reductase, domain 2"/>
    <property type="match status" value="1"/>
</dbReference>
<accession>I4C4Q8</accession>
<dbReference type="OrthoDB" id="9783813at2"/>
<keyword evidence="6" id="KW-1185">Reference proteome</keyword>
<dbReference type="HOGENOM" id="CLU_058050_0_1_7"/>
<dbReference type="eggNOG" id="COG1319">
    <property type="taxonomic scope" value="Bacteria"/>
</dbReference>
<dbReference type="InterPro" id="IPR016169">
    <property type="entry name" value="FAD-bd_PCMH_sub2"/>
</dbReference>
<evidence type="ECO:0000256" key="3">
    <source>
        <dbReference type="ARBA" id="ARBA00023002"/>
    </source>
</evidence>
<dbReference type="InterPro" id="IPR051312">
    <property type="entry name" value="Diverse_Substr_Oxidored"/>
</dbReference>
<dbReference type="InterPro" id="IPR036318">
    <property type="entry name" value="FAD-bd_PCMH-like_sf"/>
</dbReference>
<keyword evidence="1" id="KW-0285">Flavoprotein</keyword>
<dbReference type="InterPro" id="IPR016167">
    <property type="entry name" value="FAD-bd_PCMH_sub1"/>
</dbReference>
<dbReference type="Pfam" id="PF03450">
    <property type="entry name" value="CO_deh_flav_C"/>
    <property type="match status" value="1"/>
</dbReference>
<protein>
    <submittedName>
        <fullName evidence="5">Aerobic-type carbon monoxide dehydrogenase, middle subunit CoxM/CutM-like protein</fullName>
        <ecNumber evidence="5">1.3.7.9</ecNumber>
    </submittedName>
</protein>
<dbReference type="Pfam" id="PF00941">
    <property type="entry name" value="FAD_binding_5"/>
    <property type="match status" value="1"/>
</dbReference>